<keyword evidence="2" id="KW-1185">Reference proteome</keyword>
<geneLocation type="plasmid" evidence="1 2">
    <name>lp36</name>
</geneLocation>
<dbReference type="Proteomes" id="UP001304851">
    <property type="component" value="Plasmid lp36"/>
</dbReference>
<keyword evidence="1" id="KW-0614">Plasmid</keyword>
<reference evidence="1" key="1">
    <citation type="submission" date="2024-11" db="EMBL/GenBank/DDBJ databases">
        <title>Sequencing of Borrelia variable plasmids from multiple Borrelia sensu lato isolates.</title>
        <authorList>
            <person name="Mongodin E.F."/>
            <person name="Rudenko N."/>
            <person name="Fraser C.M."/>
            <person name="Schutzer S."/>
            <person name="Luft B."/>
            <person name="Morgan R."/>
            <person name="Casjens S."/>
            <person name="Qiu W."/>
        </authorList>
    </citation>
    <scope>NUCLEOTIDE SEQUENCE</scope>
    <source>
        <strain evidence="1">SCGT-18</strain>
    </source>
</reference>
<evidence type="ECO:0000313" key="1">
    <source>
        <dbReference type="EMBL" id="XPC85479.1"/>
    </source>
</evidence>
<protein>
    <submittedName>
        <fullName evidence="1">Uncharacterized protein</fullName>
    </submittedName>
</protein>
<evidence type="ECO:0000313" key="2">
    <source>
        <dbReference type="Proteomes" id="UP001304851"/>
    </source>
</evidence>
<dbReference type="EMBL" id="CP179466">
    <property type="protein sequence ID" value="XPC85479.1"/>
    <property type="molecule type" value="Genomic_DNA"/>
</dbReference>
<accession>A0ACD5GKE4</accession>
<name>A0ACD5GKE4_9SPIR</name>
<organism evidence="1 2">
    <name type="scientific">Borreliella carolinensis</name>
    <dbReference type="NCBI Taxonomy" id="478174"/>
    <lineage>
        <taxon>Bacteria</taxon>
        <taxon>Pseudomonadati</taxon>
        <taxon>Spirochaetota</taxon>
        <taxon>Spirochaetia</taxon>
        <taxon>Spirochaetales</taxon>
        <taxon>Borreliaceae</taxon>
        <taxon>Borreliella</taxon>
    </lineage>
</organism>
<gene>
    <name evidence="1" type="ORF">QIA18_05115</name>
</gene>
<sequence length="72" mass="8992">MNKLSIFIILLVFSCNFHQDIPSSISDMKEETPESQTDEYSSYNRYLNYNSYSIYRRTPRITRYRHRYRRYY</sequence>
<proteinExistence type="predicted"/>